<evidence type="ECO:0000313" key="1">
    <source>
        <dbReference type="EMBL" id="KAL3657121.1"/>
    </source>
</evidence>
<keyword evidence="2" id="KW-1185">Reference proteome</keyword>
<sequence>MNRYKADLVKLMSFKDGISYPGDHVFMTEALLQITPSDLCRWMNKRASGDSEPSEDMKPVHTRSSTLEFAKKAISSFMPRVNATWDPVTAQGTPTRSDAVNKLIKKVKRFEVRREGVGSNARRPIEFDEFVNLLKLVRAEENQSGSTYMMSCVLTLQWHIMARVDDMMKLQFDNFSPNTQYPSSLHCQVRWSKNISEERDAPEQIIFGSLDPNVCTLLNLAIYIETSANVTRSNL</sequence>
<gene>
    <name evidence="1" type="ORF">V7S43_018033</name>
</gene>
<dbReference type="AlphaFoldDB" id="A0ABD3ESG1"/>
<accession>A0ABD3ESG1</accession>
<evidence type="ECO:0000313" key="2">
    <source>
        <dbReference type="Proteomes" id="UP001632037"/>
    </source>
</evidence>
<reference evidence="1 2" key="1">
    <citation type="submission" date="2024-09" db="EMBL/GenBank/DDBJ databases">
        <title>Genome sequencing and assembly of Phytophthora oleae, isolate VK10A, causative agent of rot of olive drupes.</title>
        <authorList>
            <person name="Conti Taguali S."/>
            <person name="Riolo M."/>
            <person name="La Spada F."/>
            <person name="Cacciola S.O."/>
            <person name="Dionisio G."/>
        </authorList>
    </citation>
    <scope>NUCLEOTIDE SEQUENCE [LARGE SCALE GENOMIC DNA]</scope>
    <source>
        <strain evidence="1 2">VK10A</strain>
    </source>
</reference>
<protein>
    <submittedName>
        <fullName evidence="1">Uncharacterized protein</fullName>
    </submittedName>
</protein>
<proteinExistence type="predicted"/>
<dbReference type="Proteomes" id="UP001632037">
    <property type="component" value="Unassembled WGS sequence"/>
</dbReference>
<comment type="caution">
    <text evidence="1">The sequence shown here is derived from an EMBL/GenBank/DDBJ whole genome shotgun (WGS) entry which is preliminary data.</text>
</comment>
<organism evidence="1 2">
    <name type="scientific">Phytophthora oleae</name>
    <dbReference type="NCBI Taxonomy" id="2107226"/>
    <lineage>
        <taxon>Eukaryota</taxon>
        <taxon>Sar</taxon>
        <taxon>Stramenopiles</taxon>
        <taxon>Oomycota</taxon>
        <taxon>Peronosporomycetes</taxon>
        <taxon>Peronosporales</taxon>
        <taxon>Peronosporaceae</taxon>
        <taxon>Phytophthora</taxon>
    </lineage>
</organism>
<name>A0ABD3ESG1_9STRA</name>
<dbReference type="EMBL" id="JBIMZQ010000069">
    <property type="protein sequence ID" value="KAL3657121.1"/>
    <property type="molecule type" value="Genomic_DNA"/>
</dbReference>